<evidence type="ECO:0000256" key="3">
    <source>
        <dbReference type="ARBA" id="ARBA00022679"/>
    </source>
</evidence>
<protein>
    <recommendedName>
        <fullName evidence="8">NNMT/PNMT/TEMT family protein</fullName>
    </recommendedName>
</protein>
<keyword evidence="7" id="KW-1185">Reference proteome</keyword>
<dbReference type="GO" id="GO:0005829">
    <property type="term" value="C:cytosol"/>
    <property type="evidence" value="ECO:0007669"/>
    <property type="project" value="TreeGrafter"/>
</dbReference>
<organism evidence="6 7">
    <name type="scientific">Steinernema hermaphroditum</name>
    <dbReference type="NCBI Taxonomy" id="289476"/>
    <lineage>
        <taxon>Eukaryota</taxon>
        <taxon>Metazoa</taxon>
        <taxon>Ecdysozoa</taxon>
        <taxon>Nematoda</taxon>
        <taxon>Chromadorea</taxon>
        <taxon>Rhabditida</taxon>
        <taxon>Tylenchina</taxon>
        <taxon>Panagrolaimomorpha</taxon>
        <taxon>Strongyloidoidea</taxon>
        <taxon>Steinernematidae</taxon>
        <taxon>Steinernema</taxon>
    </lineage>
</organism>
<accession>A0AA39M3Y2</accession>
<dbReference type="Proteomes" id="UP001175271">
    <property type="component" value="Unassembled WGS sequence"/>
</dbReference>
<evidence type="ECO:0000256" key="4">
    <source>
        <dbReference type="ARBA" id="ARBA00022691"/>
    </source>
</evidence>
<dbReference type="InterPro" id="IPR029063">
    <property type="entry name" value="SAM-dependent_MTases_sf"/>
</dbReference>
<dbReference type="Pfam" id="PF01234">
    <property type="entry name" value="NNMT_PNMT_TEMT"/>
    <property type="match status" value="1"/>
</dbReference>
<name>A0AA39M3Y2_9BILA</name>
<dbReference type="AlphaFoldDB" id="A0AA39M3Y2"/>
<dbReference type="GO" id="GO:0008170">
    <property type="term" value="F:N-methyltransferase activity"/>
    <property type="evidence" value="ECO:0007669"/>
    <property type="project" value="TreeGrafter"/>
</dbReference>
<evidence type="ECO:0000313" key="7">
    <source>
        <dbReference type="Proteomes" id="UP001175271"/>
    </source>
</evidence>
<proteinExistence type="inferred from homology"/>
<dbReference type="GO" id="GO:0032259">
    <property type="term" value="P:methylation"/>
    <property type="evidence" value="ECO:0007669"/>
    <property type="project" value="UniProtKB-KW"/>
</dbReference>
<comment type="caution">
    <text evidence="6">The sequence shown here is derived from an EMBL/GenBank/DDBJ whole genome shotgun (WGS) entry which is preliminary data.</text>
</comment>
<dbReference type="InterPro" id="IPR000940">
    <property type="entry name" value="NNMT_TEMT_trans"/>
</dbReference>
<keyword evidence="2" id="KW-0489">Methyltransferase</keyword>
<evidence type="ECO:0000256" key="2">
    <source>
        <dbReference type="ARBA" id="ARBA00022603"/>
    </source>
</evidence>
<dbReference type="PANTHER" id="PTHR10867:SF17">
    <property type="entry name" value="NICOTINAMIDE N-METHYLTRANSFERASE"/>
    <property type="match status" value="1"/>
</dbReference>
<evidence type="ECO:0000313" key="6">
    <source>
        <dbReference type="EMBL" id="KAK0420751.1"/>
    </source>
</evidence>
<dbReference type="PANTHER" id="PTHR10867">
    <property type="entry name" value="NNMT/PNMT/TEMT FAMILY MEMBER"/>
    <property type="match status" value="1"/>
</dbReference>
<evidence type="ECO:0000256" key="5">
    <source>
        <dbReference type="SAM" id="MobiDB-lite"/>
    </source>
</evidence>
<reference evidence="6" key="1">
    <citation type="submission" date="2023-06" db="EMBL/GenBank/DDBJ databases">
        <title>Genomic analysis of the entomopathogenic nematode Steinernema hermaphroditum.</title>
        <authorList>
            <person name="Schwarz E.M."/>
            <person name="Heppert J.K."/>
            <person name="Baniya A."/>
            <person name="Schwartz H.T."/>
            <person name="Tan C.-H."/>
            <person name="Antoshechkin I."/>
            <person name="Sternberg P.W."/>
            <person name="Goodrich-Blair H."/>
            <person name="Dillman A.R."/>
        </authorList>
    </citation>
    <scope>NUCLEOTIDE SEQUENCE</scope>
    <source>
        <strain evidence="6">PS9179</strain>
        <tissue evidence="6">Whole animal</tissue>
    </source>
</reference>
<dbReference type="Gene3D" id="3.40.50.150">
    <property type="entry name" value="Vaccinia Virus protein VP39"/>
    <property type="match status" value="1"/>
</dbReference>
<dbReference type="EMBL" id="JAUCMV010000002">
    <property type="protein sequence ID" value="KAK0420751.1"/>
    <property type="molecule type" value="Genomic_DNA"/>
</dbReference>
<keyword evidence="4" id="KW-0949">S-adenosyl-L-methionine</keyword>
<keyword evidence="3" id="KW-0808">Transferase</keyword>
<comment type="similarity">
    <text evidence="1">Belongs to the class I-like SAM-binding methyltransferase superfamily. NNMT/PNMT/TEMT family.</text>
</comment>
<dbReference type="PROSITE" id="PS51681">
    <property type="entry name" value="SAM_MT_NNMT_PNMT_TEMT"/>
    <property type="match status" value="1"/>
</dbReference>
<evidence type="ECO:0000256" key="1">
    <source>
        <dbReference type="ARBA" id="ARBA00007996"/>
    </source>
</evidence>
<sequence length="274" mass="30611">MAVEGSEEDERRSSSPPAPLFAAKDHDVHFEPEAYLNGFYTAATNDGAMTLVLFFLPGILYRLPDKIDNILDLGAGPTVYIPIAFRHRADAIYTSDYALANRTTLTEWIQAKKDSFDWTNVCKWIQSIEASRESSEAMQQLARSKMRAVLEVNVHKPDVVQGVHFSTSAEPVPKQFHVVSTVFCLEYASETLDQYEMAVASAVSLIRPGGYLLQGGVLHATEYSFGNRRFRCFTLTQEVLLATLEKNGMCVDSKSSGFKIIHNDDIFILVSQKK</sequence>
<dbReference type="SUPFAM" id="SSF53335">
    <property type="entry name" value="S-adenosyl-L-methionine-dependent methyltransferases"/>
    <property type="match status" value="1"/>
</dbReference>
<evidence type="ECO:0008006" key="8">
    <source>
        <dbReference type="Google" id="ProtNLM"/>
    </source>
</evidence>
<feature type="region of interest" description="Disordered" evidence="5">
    <location>
        <begin position="1"/>
        <end position="22"/>
    </location>
</feature>
<gene>
    <name evidence="6" type="ORF">QR680_014863</name>
</gene>